<protein>
    <submittedName>
        <fullName evidence="7">Ca-activated chloride channel family protein</fullName>
    </submittedName>
</protein>
<evidence type="ECO:0000313" key="7">
    <source>
        <dbReference type="EMBL" id="TDN53902.1"/>
    </source>
</evidence>
<keyword evidence="1" id="KW-0677">Repeat</keyword>
<keyword evidence="5" id="KW-0472">Membrane</keyword>
<dbReference type="Gene3D" id="1.25.40.10">
    <property type="entry name" value="Tetratricopeptide repeat domain"/>
    <property type="match status" value="1"/>
</dbReference>
<dbReference type="EMBL" id="SNVX01000014">
    <property type="protein sequence ID" value="TDN53902.1"/>
    <property type="molecule type" value="Genomic_DNA"/>
</dbReference>
<organism evidence="7 8">
    <name type="scientific">Scandinavium goeteborgense</name>
    <dbReference type="NCBI Taxonomy" id="1851514"/>
    <lineage>
        <taxon>Bacteria</taxon>
        <taxon>Pseudomonadati</taxon>
        <taxon>Pseudomonadota</taxon>
        <taxon>Gammaproteobacteria</taxon>
        <taxon>Enterobacterales</taxon>
        <taxon>Enterobacteriaceae</taxon>
        <taxon>Scandinavium</taxon>
    </lineage>
</organism>
<name>A0A4V3BNI9_SCAGO</name>
<evidence type="ECO:0000256" key="5">
    <source>
        <dbReference type="SAM" id="Phobius"/>
    </source>
</evidence>
<evidence type="ECO:0000259" key="6">
    <source>
        <dbReference type="Pfam" id="PF13519"/>
    </source>
</evidence>
<evidence type="ECO:0000313" key="8">
    <source>
        <dbReference type="Proteomes" id="UP000295530"/>
    </source>
</evidence>
<keyword evidence="5" id="KW-0812">Transmembrane</keyword>
<keyword evidence="2 3" id="KW-0802">TPR repeat</keyword>
<feature type="repeat" description="TPR" evidence="3">
    <location>
        <begin position="380"/>
        <end position="413"/>
    </location>
</feature>
<keyword evidence="8" id="KW-1185">Reference proteome</keyword>
<dbReference type="SUPFAM" id="SSF53300">
    <property type="entry name" value="vWA-like"/>
    <property type="match status" value="1"/>
</dbReference>
<dbReference type="AlphaFoldDB" id="A0A4V3BNI9"/>
<dbReference type="Proteomes" id="UP000295530">
    <property type="component" value="Unassembled WGS sequence"/>
</dbReference>
<evidence type="ECO:0000256" key="4">
    <source>
        <dbReference type="SAM" id="MobiDB-lite"/>
    </source>
</evidence>
<evidence type="ECO:0000256" key="1">
    <source>
        <dbReference type="ARBA" id="ARBA00022737"/>
    </source>
</evidence>
<evidence type="ECO:0000256" key="2">
    <source>
        <dbReference type="ARBA" id="ARBA00022803"/>
    </source>
</evidence>
<feature type="domain" description="VWFA" evidence="6">
    <location>
        <begin position="87"/>
        <end position="190"/>
    </location>
</feature>
<dbReference type="Pfam" id="PF07719">
    <property type="entry name" value="TPR_2"/>
    <property type="match status" value="1"/>
</dbReference>
<gene>
    <name evidence="7" type="ORF">EC847_1143</name>
</gene>
<dbReference type="InterPro" id="IPR002035">
    <property type="entry name" value="VWF_A"/>
</dbReference>
<accession>A0A4V3BNI9</accession>
<evidence type="ECO:0000256" key="3">
    <source>
        <dbReference type="PROSITE-ProRule" id="PRU00339"/>
    </source>
</evidence>
<feature type="region of interest" description="Disordered" evidence="4">
    <location>
        <begin position="435"/>
        <end position="471"/>
    </location>
</feature>
<proteinExistence type="predicted"/>
<dbReference type="SUPFAM" id="SSF48452">
    <property type="entry name" value="TPR-like"/>
    <property type="match status" value="1"/>
</dbReference>
<feature type="transmembrane region" description="Helical" evidence="5">
    <location>
        <begin position="55"/>
        <end position="72"/>
    </location>
</feature>
<dbReference type="PROSITE" id="PS50005">
    <property type="entry name" value="TPR"/>
    <property type="match status" value="1"/>
</dbReference>
<dbReference type="InterPro" id="IPR050768">
    <property type="entry name" value="UPF0353/GerABKA_families"/>
</dbReference>
<sequence>MSDFHFIYPWRLLGLIVAALLAFLPFAEASAWQRIMDKPFAKALIIGRSKRLTQVLPWLFALGVIALAGPTWQREFPAALTPESNVMVVMQQDLAMYAQDLAPSRNERMQSKISSLMDNAPGARYGLVVYNNQAFVTTPLTQDPQFFSLFLHAQNPSLMPEGPGSGLKAAVELAIKNSPASPRSLILVADTLTDADVAYLEKLKAPIQIWVPGTAAGGTLPEKYASRGIDTRLNVERFSAVREAGIPVTLVTADDSDLQVVQSHIQQSVTQQNNARSDLHWKNSGWLLAIPMLVLLFFWRRQLICIALVMPMMFWSSHSDAAWLDAWVNPDVQGQHAFEKGDYQKAAEHFRDPLWQGIAWYNAGNFTAAVGAFRRAPQTPETLLWTGNSLAQQKQWQQALDTYDQALSLRPDWKMARQNREKVSHIVMQLRLKQREAEQEQGTNQDDEGPDKVLKDLKKGQGVKQKDIGAIKGTSPQLNQWFENLQVSPSGLLESLYRNGAQETTP</sequence>
<dbReference type="Pfam" id="PF13519">
    <property type="entry name" value="VWA_2"/>
    <property type="match status" value="1"/>
</dbReference>
<dbReference type="InterPro" id="IPR013105">
    <property type="entry name" value="TPR_2"/>
</dbReference>
<comment type="caution">
    <text evidence="7">The sequence shown here is derived from an EMBL/GenBank/DDBJ whole genome shotgun (WGS) entry which is preliminary data.</text>
</comment>
<dbReference type="OrthoDB" id="9807628at2"/>
<dbReference type="Gene3D" id="3.40.50.410">
    <property type="entry name" value="von Willebrand factor, type A domain"/>
    <property type="match status" value="1"/>
</dbReference>
<dbReference type="InterPro" id="IPR036465">
    <property type="entry name" value="vWFA_dom_sf"/>
</dbReference>
<dbReference type="PANTHER" id="PTHR22550:SF14">
    <property type="entry name" value="VWFA DOMAIN-CONTAINING PROTEIN"/>
    <property type="match status" value="1"/>
</dbReference>
<dbReference type="PANTHER" id="PTHR22550">
    <property type="entry name" value="SPORE GERMINATION PROTEIN"/>
    <property type="match status" value="1"/>
</dbReference>
<dbReference type="InterPro" id="IPR011990">
    <property type="entry name" value="TPR-like_helical_dom_sf"/>
</dbReference>
<keyword evidence="5" id="KW-1133">Transmembrane helix</keyword>
<dbReference type="InterPro" id="IPR019734">
    <property type="entry name" value="TPR_rpt"/>
</dbReference>
<reference evidence="7 8" key="1">
    <citation type="submission" date="2019-03" db="EMBL/GenBank/DDBJ databases">
        <title>Genomic analyses of the natural microbiome of Caenorhabditis elegans.</title>
        <authorList>
            <person name="Samuel B."/>
        </authorList>
    </citation>
    <scope>NUCLEOTIDE SEQUENCE [LARGE SCALE GENOMIC DNA]</scope>
    <source>
        <strain evidence="7 8">BIGb0156</strain>
    </source>
</reference>
<dbReference type="RefSeq" id="WP_125355239.1">
    <property type="nucleotide sequence ID" value="NZ_CP054058.1"/>
</dbReference>
<feature type="compositionally biased region" description="Basic and acidic residues" evidence="4">
    <location>
        <begin position="450"/>
        <end position="469"/>
    </location>
</feature>